<evidence type="ECO:0000256" key="6">
    <source>
        <dbReference type="ARBA" id="ARBA00022786"/>
    </source>
</evidence>
<evidence type="ECO:0000256" key="4">
    <source>
        <dbReference type="ARBA" id="ARBA00012759"/>
    </source>
</evidence>
<evidence type="ECO:0000259" key="12">
    <source>
        <dbReference type="PROSITE" id="PS50235"/>
    </source>
</evidence>
<feature type="compositionally biased region" description="Basic and acidic residues" evidence="11">
    <location>
        <begin position="435"/>
        <end position="449"/>
    </location>
</feature>
<dbReference type="GO" id="GO:0016579">
    <property type="term" value="P:protein deubiquitination"/>
    <property type="evidence" value="ECO:0007669"/>
    <property type="project" value="InterPro"/>
</dbReference>
<evidence type="ECO:0000256" key="3">
    <source>
        <dbReference type="ARBA" id="ARBA00009085"/>
    </source>
</evidence>
<gene>
    <name evidence="13" type="ORF">BIW11_10372</name>
</gene>
<dbReference type="PROSITE" id="PS00973">
    <property type="entry name" value="USP_2"/>
    <property type="match status" value="1"/>
</dbReference>
<reference evidence="13 14" key="1">
    <citation type="journal article" date="2017" name="Gigascience">
        <title>Draft genome of the honey bee ectoparasitic mite, Tropilaelaps mercedesae, is shaped by the parasitic life history.</title>
        <authorList>
            <person name="Dong X."/>
            <person name="Armstrong S.D."/>
            <person name="Xia D."/>
            <person name="Makepeace B.L."/>
            <person name="Darby A.C."/>
            <person name="Kadowaki T."/>
        </authorList>
    </citation>
    <scope>NUCLEOTIDE SEQUENCE [LARGE SCALE GENOMIC DNA]</scope>
    <source>
        <strain evidence="13">Wuxi-XJTLU</strain>
    </source>
</reference>
<evidence type="ECO:0000256" key="5">
    <source>
        <dbReference type="ARBA" id="ARBA00022670"/>
    </source>
</evidence>
<organism evidence="13 14">
    <name type="scientific">Tropilaelaps mercedesae</name>
    <dbReference type="NCBI Taxonomy" id="418985"/>
    <lineage>
        <taxon>Eukaryota</taxon>
        <taxon>Metazoa</taxon>
        <taxon>Ecdysozoa</taxon>
        <taxon>Arthropoda</taxon>
        <taxon>Chelicerata</taxon>
        <taxon>Arachnida</taxon>
        <taxon>Acari</taxon>
        <taxon>Parasitiformes</taxon>
        <taxon>Mesostigmata</taxon>
        <taxon>Gamasina</taxon>
        <taxon>Dermanyssoidea</taxon>
        <taxon>Laelapidae</taxon>
        <taxon>Tropilaelaps</taxon>
    </lineage>
</organism>
<keyword evidence="5" id="KW-0645">Protease</keyword>
<keyword evidence="7 13" id="KW-0378">Hydrolase</keyword>
<dbReference type="AlphaFoldDB" id="A0A1V9XGA2"/>
<evidence type="ECO:0000256" key="7">
    <source>
        <dbReference type="ARBA" id="ARBA00022801"/>
    </source>
</evidence>
<feature type="region of interest" description="Disordered" evidence="11">
    <location>
        <begin position="1168"/>
        <end position="1200"/>
    </location>
</feature>
<feature type="domain" description="USP" evidence="12">
    <location>
        <begin position="88"/>
        <end position="403"/>
    </location>
</feature>
<feature type="compositionally biased region" description="Acidic residues" evidence="11">
    <location>
        <begin position="703"/>
        <end position="713"/>
    </location>
</feature>
<dbReference type="GO" id="GO:0006508">
    <property type="term" value="P:proteolysis"/>
    <property type="evidence" value="ECO:0007669"/>
    <property type="project" value="UniProtKB-KW"/>
</dbReference>
<dbReference type="GO" id="GO:0005634">
    <property type="term" value="C:nucleus"/>
    <property type="evidence" value="ECO:0007669"/>
    <property type="project" value="UniProtKB-SubCell"/>
</dbReference>
<evidence type="ECO:0000256" key="1">
    <source>
        <dbReference type="ARBA" id="ARBA00000707"/>
    </source>
</evidence>
<name>A0A1V9XGA2_9ACAR</name>
<dbReference type="PANTHER" id="PTHR24006:SF722">
    <property type="entry name" value="UBIQUITIN CARBOXYL-TERMINAL HYDROLASE 48"/>
    <property type="match status" value="1"/>
</dbReference>
<dbReference type="InterPro" id="IPR029071">
    <property type="entry name" value="Ubiquitin-like_domsf"/>
</dbReference>
<dbReference type="InterPro" id="IPR028889">
    <property type="entry name" value="USP"/>
</dbReference>
<proteinExistence type="inferred from homology"/>
<dbReference type="GO" id="GO:0005829">
    <property type="term" value="C:cytosol"/>
    <property type="evidence" value="ECO:0007669"/>
    <property type="project" value="TreeGrafter"/>
</dbReference>
<dbReference type="InterPro" id="IPR001394">
    <property type="entry name" value="Peptidase_C19_UCH"/>
</dbReference>
<feature type="compositionally biased region" description="Basic and acidic residues" evidence="11">
    <location>
        <begin position="378"/>
        <end position="391"/>
    </location>
</feature>
<dbReference type="PROSITE" id="PS00972">
    <property type="entry name" value="USP_1"/>
    <property type="match status" value="1"/>
</dbReference>
<feature type="region of interest" description="Disordered" evidence="11">
    <location>
        <begin position="663"/>
        <end position="715"/>
    </location>
</feature>
<dbReference type="EC" id="3.4.19.12" evidence="4"/>
<keyword evidence="10" id="KW-0175">Coiled coil</keyword>
<keyword evidence="14" id="KW-1185">Reference proteome</keyword>
<evidence type="ECO:0000256" key="11">
    <source>
        <dbReference type="SAM" id="MobiDB-lite"/>
    </source>
</evidence>
<dbReference type="Gene3D" id="3.90.70.10">
    <property type="entry name" value="Cysteine proteinases"/>
    <property type="match status" value="1"/>
</dbReference>
<feature type="region of interest" description="Disordered" evidence="11">
    <location>
        <begin position="378"/>
        <end position="534"/>
    </location>
</feature>
<comment type="similarity">
    <text evidence="3">Belongs to the peptidase C19 family.</text>
</comment>
<evidence type="ECO:0000256" key="10">
    <source>
        <dbReference type="SAM" id="Coils"/>
    </source>
</evidence>
<sequence>MPTKSQFDKLALDWLDGVSDVDAAVNPETVKQTYRLTFDHCTAGNCKRACTANPRCLSGLNGAGLTNSLDKAMSAEVPASGARLDVPAGLRNLGATCYVNSLLQVWFHDKEFRRLILKWDRNIDSGESDSAPTVPQTIIGHLQLLFARLLKSPKSTVDPTAFVEFLGLDIEYQQDASELADLLFTRIVEQLRAYPDQSLASDLEEVYRGELTNVVECQTCGNARRSRDVFFRLNLNIQGVRSVQQCLRALGQKKNMDCEFRCYGCLGTGGAASYEEIVALPPVLNLQLQRYRFDIKAGTRKKIKATVRFPPKLDMAPFVQGASSPLIYDLKAVLVHIGQTATSGHYIANVKVTMPHKEGNTASATTPRWFRLNDETVSESKGRAEFDKELSTENNAQSNGQKTEAVNGQSSDGSEASSDEFPVLDSRIGSLDNQSSDRKNAESDGEGRPRTTKNSTLMKAEKDNDKAERVGSTGAKNGDNRIGPGRNPAGKGVTRPSKKSQSVSERAEKNGADDRKSTPVADDEDSKGAKQGNELSSTGAYLLVYERRRRESALSGAQDMAGEDVKKKTVVDDSPLLGYLQAIIDNEAAEFASLEAEAAAVRSKAASQVRQLRLELAKVSRRLVFVPEEGKRPQFVETSFLVSWIKATRELIKKLNLEQTAVHTTSSETKAGIEESVAPSAERKVKGRKKKTSSTSSELQMDGVEEDDDDAEDSASFVRCPHGRLAPDATGLKVISTDGANLLKELCLKHHLVEADLLRQQDVPQELCRDCVVGLARRSLLATQLAVDKKNFAKLIRAKDQSMYWVGSRALQSWDKMVERRLTRELGLRMNETEETLNGELVCEHGGLGLKSRKQIPKDAWLLLKQYFPDGAEFPSDHPDCAQCMEESEEALAAQAERMGTASGLRSRLGGLMKMRRTFEAENLKGLLLQADQADVLRRFLRYPRGPRPNGLRNKLLCRHGGCLIDHPALVPGGLLPEEVVVLSAHEWDTLCTEFGVSGALEVTRELGEPGEPVLLSYKPAMCQACVAEVQSNAEQAALSFQNAWITVQLVPLEELLLNKVLPTRSEDLTENAEVRPLLRSGDQPTSEAAATKRPLLGRGKRVKGNRLLQISSNNKFVDLKVKLMTSFNVSPLLQVIVVDGHIVEADGDVLLKDIGLRPGSVVYVAEQTEEAGERDDDQEPSKKRTKKVEHGFAGTKLMG</sequence>
<keyword evidence="6" id="KW-0833">Ubl conjugation pathway</keyword>
<dbReference type="Pfam" id="PF00443">
    <property type="entry name" value="UCH"/>
    <property type="match status" value="1"/>
</dbReference>
<dbReference type="GO" id="GO:0004843">
    <property type="term" value="F:cysteine-type deubiquitinase activity"/>
    <property type="evidence" value="ECO:0007669"/>
    <property type="project" value="UniProtKB-EC"/>
</dbReference>
<dbReference type="PROSITE" id="PS50235">
    <property type="entry name" value="USP_3"/>
    <property type="match status" value="1"/>
</dbReference>
<comment type="catalytic activity">
    <reaction evidence="1">
        <text>Thiol-dependent hydrolysis of ester, thioester, amide, peptide and isopeptide bonds formed by the C-terminal Gly of ubiquitin (a 76-residue protein attached to proteins as an intracellular targeting signal).</text>
        <dbReference type="EC" id="3.4.19.12"/>
    </reaction>
</comment>
<evidence type="ECO:0000256" key="9">
    <source>
        <dbReference type="ARBA" id="ARBA00023242"/>
    </source>
</evidence>
<dbReference type="SUPFAM" id="SSF54001">
    <property type="entry name" value="Cysteine proteinases"/>
    <property type="match status" value="1"/>
</dbReference>
<feature type="compositionally biased region" description="Basic and acidic residues" evidence="11">
    <location>
        <begin position="505"/>
        <end position="517"/>
    </location>
</feature>
<dbReference type="InterPro" id="IPR018200">
    <property type="entry name" value="USP_CS"/>
</dbReference>
<dbReference type="SUPFAM" id="SSF54236">
    <property type="entry name" value="Ubiquitin-like"/>
    <property type="match status" value="1"/>
</dbReference>
<dbReference type="Proteomes" id="UP000192247">
    <property type="component" value="Unassembled WGS sequence"/>
</dbReference>
<feature type="coiled-coil region" evidence="10">
    <location>
        <begin position="584"/>
        <end position="622"/>
    </location>
</feature>
<keyword evidence="8" id="KW-0788">Thiol protease</keyword>
<protein>
    <recommendedName>
        <fullName evidence="4">ubiquitinyl hydrolase 1</fullName>
        <ecNumber evidence="4">3.4.19.12</ecNumber>
    </recommendedName>
</protein>
<dbReference type="STRING" id="418985.A0A1V9XGA2"/>
<dbReference type="EMBL" id="MNPL01011735">
    <property type="protein sequence ID" value="OQR72451.1"/>
    <property type="molecule type" value="Genomic_DNA"/>
</dbReference>
<dbReference type="PANTHER" id="PTHR24006">
    <property type="entry name" value="UBIQUITIN CARBOXYL-TERMINAL HYDROLASE"/>
    <property type="match status" value="1"/>
</dbReference>
<feature type="compositionally biased region" description="Acidic residues" evidence="11">
    <location>
        <begin position="1168"/>
        <end position="1179"/>
    </location>
</feature>
<feature type="compositionally biased region" description="Polar residues" evidence="11">
    <location>
        <begin position="392"/>
        <end position="416"/>
    </location>
</feature>
<evidence type="ECO:0000313" key="13">
    <source>
        <dbReference type="EMBL" id="OQR72451.1"/>
    </source>
</evidence>
<evidence type="ECO:0000256" key="8">
    <source>
        <dbReference type="ARBA" id="ARBA00022807"/>
    </source>
</evidence>
<evidence type="ECO:0000313" key="14">
    <source>
        <dbReference type="Proteomes" id="UP000192247"/>
    </source>
</evidence>
<evidence type="ECO:0000256" key="2">
    <source>
        <dbReference type="ARBA" id="ARBA00004123"/>
    </source>
</evidence>
<dbReference type="InterPro" id="IPR050164">
    <property type="entry name" value="Peptidase_C19"/>
</dbReference>
<keyword evidence="9" id="KW-0539">Nucleus</keyword>
<accession>A0A1V9XGA2</accession>
<comment type="subcellular location">
    <subcellularLocation>
        <location evidence="2">Nucleus</location>
    </subcellularLocation>
</comment>
<comment type="caution">
    <text evidence="13">The sequence shown here is derived from an EMBL/GenBank/DDBJ whole genome shotgun (WGS) entry which is preliminary data.</text>
</comment>
<dbReference type="InterPro" id="IPR038765">
    <property type="entry name" value="Papain-like_cys_pep_sf"/>
</dbReference>
<dbReference type="InParanoid" id="A0A1V9XGA2"/>
<feature type="compositionally biased region" description="Basic and acidic residues" evidence="11">
    <location>
        <begin position="459"/>
        <end position="469"/>
    </location>
</feature>
<dbReference type="OrthoDB" id="289038at2759"/>